<feature type="coiled-coil region" evidence="1">
    <location>
        <begin position="78"/>
        <end position="112"/>
    </location>
</feature>
<dbReference type="RefSeq" id="XP_009550694.1">
    <property type="nucleotide sequence ID" value="XM_009552399.1"/>
</dbReference>
<dbReference type="AlphaFoldDB" id="W4JUC6"/>
<evidence type="ECO:0000256" key="2">
    <source>
        <dbReference type="SAM" id="Phobius"/>
    </source>
</evidence>
<feature type="coiled-coil region" evidence="1">
    <location>
        <begin position="392"/>
        <end position="419"/>
    </location>
</feature>
<keyword evidence="1" id="KW-0175">Coiled coil</keyword>
<protein>
    <submittedName>
        <fullName evidence="3">Uncharacterized protein</fullName>
    </submittedName>
</protein>
<dbReference type="GeneID" id="20671261"/>
<evidence type="ECO:0000313" key="3">
    <source>
        <dbReference type="EMBL" id="ETW77152.1"/>
    </source>
</evidence>
<dbReference type="Proteomes" id="UP000030671">
    <property type="component" value="Unassembled WGS sequence"/>
</dbReference>
<evidence type="ECO:0000256" key="1">
    <source>
        <dbReference type="SAM" id="Coils"/>
    </source>
</evidence>
<keyword evidence="4" id="KW-1185">Reference proteome</keyword>
<reference evidence="3 4" key="1">
    <citation type="journal article" date="2012" name="New Phytol.">
        <title>Insight into trade-off between wood decay and parasitism from the genome of a fungal forest pathogen.</title>
        <authorList>
            <person name="Olson A."/>
            <person name="Aerts A."/>
            <person name="Asiegbu F."/>
            <person name="Belbahri L."/>
            <person name="Bouzid O."/>
            <person name="Broberg A."/>
            <person name="Canback B."/>
            <person name="Coutinho P.M."/>
            <person name="Cullen D."/>
            <person name="Dalman K."/>
            <person name="Deflorio G."/>
            <person name="van Diepen L.T."/>
            <person name="Dunand C."/>
            <person name="Duplessis S."/>
            <person name="Durling M."/>
            <person name="Gonthier P."/>
            <person name="Grimwood J."/>
            <person name="Fossdal C.G."/>
            <person name="Hansson D."/>
            <person name="Henrissat B."/>
            <person name="Hietala A."/>
            <person name="Himmelstrand K."/>
            <person name="Hoffmeister D."/>
            <person name="Hogberg N."/>
            <person name="James T.Y."/>
            <person name="Karlsson M."/>
            <person name="Kohler A."/>
            <person name="Kues U."/>
            <person name="Lee Y.H."/>
            <person name="Lin Y.C."/>
            <person name="Lind M."/>
            <person name="Lindquist E."/>
            <person name="Lombard V."/>
            <person name="Lucas S."/>
            <person name="Lunden K."/>
            <person name="Morin E."/>
            <person name="Murat C."/>
            <person name="Park J."/>
            <person name="Raffaello T."/>
            <person name="Rouze P."/>
            <person name="Salamov A."/>
            <person name="Schmutz J."/>
            <person name="Solheim H."/>
            <person name="Stahlberg J."/>
            <person name="Velez H."/>
            <person name="de Vries R.P."/>
            <person name="Wiebenga A."/>
            <person name="Woodward S."/>
            <person name="Yakovlev I."/>
            <person name="Garbelotto M."/>
            <person name="Martin F."/>
            <person name="Grigoriev I.V."/>
            <person name="Stenlid J."/>
        </authorList>
    </citation>
    <scope>NUCLEOTIDE SEQUENCE [LARGE SCALE GENOMIC DNA]</scope>
    <source>
        <strain evidence="3 4">TC 32-1</strain>
    </source>
</reference>
<name>W4JUC6_HETIT</name>
<dbReference type="KEGG" id="hir:HETIRDRAFT_326667"/>
<dbReference type="EMBL" id="KI925463">
    <property type="protein sequence ID" value="ETW77152.1"/>
    <property type="molecule type" value="Genomic_DNA"/>
</dbReference>
<feature type="coiled-coil region" evidence="1">
    <location>
        <begin position="181"/>
        <end position="236"/>
    </location>
</feature>
<sequence length="579" mass="65579">MAAYMSFLLAFSACMCLGNLTGIVYIRSFIPLSSYSGFVVWAFAFLGCTHFLSLLDGRKAPEDHERRPMIEHTSEDDHQRIAGLLKEAESKANLLEERLTEITSRAEASEKHCKLLESRLTHEQHKSATANSHIRQIIRQSDASLLGLDPTQRKTRLEHIREALLSLSFLHRFSRILMKNLAEATRTITRLTSDLKAKTDKCNSLSLDNHILKVQSDEREKKLITAEDNAANLSRKLMALHIQYTRSVRARESAANAWIAYREKSEACRSKAIRCLLTQMTVLWRYSRFLAGQNARASQNSLLAKADLAVARTRYNNLQARYDALLVDYEQSCDNNIQLETRARAQAEELTSLQTIHETLRLLNQQTTAQTQETALILKETVTKYDLLHSGHADLMCRHEILEARMKCAEDRCQQLEQGTLDLQRASGLSLGLMARHVHLERVRMEEDKIRGFRPVHDMMLDLRSRLAVADEYVQKMVREPRIFVLDTPSPRGALPTPPDSVRTTPSPLTFAHERRVPIDPFVVKKSTCTSAMIRVSFPPSPKVPSAPPPTPQSVSFVPSACMRSAHICTYTAARRTVP</sequence>
<feature type="transmembrane region" description="Helical" evidence="2">
    <location>
        <begin position="38"/>
        <end position="57"/>
    </location>
</feature>
<proteinExistence type="predicted"/>
<keyword evidence="2" id="KW-1133">Transmembrane helix</keyword>
<accession>W4JUC6</accession>
<evidence type="ECO:0000313" key="4">
    <source>
        <dbReference type="Proteomes" id="UP000030671"/>
    </source>
</evidence>
<gene>
    <name evidence="3" type="ORF">HETIRDRAFT_326667</name>
</gene>
<keyword evidence="2" id="KW-0472">Membrane</keyword>
<dbReference type="OrthoDB" id="3254768at2759"/>
<keyword evidence="2" id="KW-0812">Transmembrane</keyword>
<dbReference type="InParanoid" id="W4JUC6"/>
<dbReference type="HOGENOM" id="CLU_470947_0_0_1"/>
<organism evidence="3 4">
    <name type="scientific">Heterobasidion irregulare (strain TC 32-1)</name>
    <dbReference type="NCBI Taxonomy" id="747525"/>
    <lineage>
        <taxon>Eukaryota</taxon>
        <taxon>Fungi</taxon>
        <taxon>Dikarya</taxon>
        <taxon>Basidiomycota</taxon>
        <taxon>Agaricomycotina</taxon>
        <taxon>Agaricomycetes</taxon>
        <taxon>Russulales</taxon>
        <taxon>Bondarzewiaceae</taxon>
        <taxon>Heterobasidion</taxon>
        <taxon>Heterobasidion annosum species complex</taxon>
    </lineage>
</organism>